<organism evidence="1 2">
    <name type="scientific">Tsukamurella soli</name>
    <dbReference type="NCBI Taxonomy" id="644556"/>
    <lineage>
        <taxon>Bacteria</taxon>
        <taxon>Bacillati</taxon>
        <taxon>Actinomycetota</taxon>
        <taxon>Actinomycetes</taxon>
        <taxon>Mycobacteriales</taxon>
        <taxon>Tsukamurellaceae</taxon>
        <taxon>Tsukamurella</taxon>
    </lineage>
</organism>
<dbReference type="Pfam" id="PF10604">
    <property type="entry name" value="Polyketide_cyc2"/>
    <property type="match status" value="1"/>
</dbReference>
<evidence type="ECO:0000313" key="1">
    <source>
        <dbReference type="EMBL" id="GAA4389010.1"/>
    </source>
</evidence>
<reference evidence="2" key="1">
    <citation type="journal article" date="2019" name="Int. J. Syst. Evol. Microbiol.">
        <title>The Global Catalogue of Microorganisms (GCM) 10K type strain sequencing project: providing services to taxonomists for standard genome sequencing and annotation.</title>
        <authorList>
            <consortium name="The Broad Institute Genomics Platform"/>
            <consortium name="The Broad Institute Genome Sequencing Center for Infectious Disease"/>
            <person name="Wu L."/>
            <person name="Ma J."/>
        </authorList>
    </citation>
    <scope>NUCLEOTIDE SEQUENCE [LARGE SCALE GENOMIC DNA]</scope>
    <source>
        <strain evidence="2">JCM 17688</strain>
    </source>
</reference>
<dbReference type="Gene3D" id="3.30.530.20">
    <property type="match status" value="1"/>
</dbReference>
<name>A0ABP8JDA7_9ACTN</name>
<dbReference type="InterPro" id="IPR023393">
    <property type="entry name" value="START-like_dom_sf"/>
</dbReference>
<dbReference type="EMBL" id="BAABFR010000017">
    <property type="protein sequence ID" value="GAA4389010.1"/>
    <property type="molecule type" value="Genomic_DNA"/>
</dbReference>
<proteinExistence type="predicted"/>
<protein>
    <recommendedName>
        <fullName evidence="3">Polyketide cyclase / dehydrase and lipid transport</fullName>
    </recommendedName>
</protein>
<gene>
    <name evidence="1" type="ORF">GCM10023147_15220</name>
</gene>
<dbReference type="InterPro" id="IPR019587">
    <property type="entry name" value="Polyketide_cyclase/dehydratase"/>
</dbReference>
<keyword evidence="2" id="KW-1185">Reference proteome</keyword>
<evidence type="ECO:0000313" key="2">
    <source>
        <dbReference type="Proteomes" id="UP001500635"/>
    </source>
</evidence>
<accession>A0ABP8JDA7</accession>
<comment type="caution">
    <text evidence="1">The sequence shown here is derived from an EMBL/GenBank/DDBJ whole genome shotgun (WGS) entry which is preliminary data.</text>
</comment>
<sequence length="171" mass="19584">MALDARRLDIGVRPIAGTAVQSYREAMAKVRLTTILPLPPERARELAAQPETMRYVLAPYVTLAPGQELPDAVEEGLEASARMRLLGIPAWRHTIRVVRLTPDEIYTNEHGGPVRTWNHRLTFEPLPGGRCVYTDEIEVEDGPRGWPVRLFVELMFRHRHRRWQTFVRAVA</sequence>
<dbReference type="SUPFAM" id="SSF55961">
    <property type="entry name" value="Bet v1-like"/>
    <property type="match status" value="1"/>
</dbReference>
<evidence type="ECO:0008006" key="3">
    <source>
        <dbReference type="Google" id="ProtNLM"/>
    </source>
</evidence>
<dbReference type="Proteomes" id="UP001500635">
    <property type="component" value="Unassembled WGS sequence"/>
</dbReference>